<evidence type="ECO:0000313" key="4">
    <source>
        <dbReference type="Proteomes" id="UP000235965"/>
    </source>
</evidence>
<accession>A0A2J7QZQ4</accession>
<feature type="coiled-coil region" evidence="1">
    <location>
        <begin position="191"/>
        <end position="251"/>
    </location>
</feature>
<dbReference type="STRING" id="105785.A0A2J7QZQ4"/>
<evidence type="ECO:0000256" key="1">
    <source>
        <dbReference type="SAM" id="Coils"/>
    </source>
</evidence>
<dbReference type="EMBL" id="NEVH01009067">
    <property type="protein sequence ID" value="PNF34066.1"/>
    <property type="molecule type" value="Genomic_DNA"/>
</dbReference>
<evidence type="ECO:0008006" key="5">
    <source>
        <dbReference type="Google" id="ProtNLM"/>
    </source>
</evidence>
<evidence type="ECO:0000313" key="3">
    <source>
        <dbReference type="EMBL" id="PNF34066.1"/>
    </source>
</evidence>
<dbReference type="Proteomes" id="UP000235965">
    <property type="component" value="Unassembled WGS sequence"/>
</dbReference>
<sequence length="555" mass="62039">MRSSFVILTLVSFSYASPRTVSHEDIRDAILSLVNMFRDTGDKLERHEYRERQLGEQLKKALVGLDKRHRTTDHNLDVISKVVNQLDERLLNIEKMIAQRDERERIQLQKTTDAMENIQNSLQTWMKNIGEKIDTLDNHDGGQTAGPELRARIEHLVTNVGHLEAYMRKVSDKPEDSEALKLASETIANSAANTERVLSHYEAKLTELQGKTGSIQTLNSQDWHTGFLITLEEHQKILQDLKKFTEEATNQLNTLPSLTEITEITNSTNDLLQEIRYEVLAGTDKGIAKLESKLSEAQSVLGHGQEEILKTVTDTGVIAEGVYGDISRSYEELLKEVRRSGEVESVLIQTADNVMDTKRRIEYGVHQILLEVGDLVKLHAKELNATVNRRFDSLSSTIVDNQTGALTNLTSKIETEISQVWRQIGIMYQQLTASAGALDRLQQQTETYVNGSLETMGSMGGKVSQITGLMAEMDSNLNYLLGRLSLVTQEFNSIKSDLGSALDNIRHAFISVQKKVKKFGKTGIIPILDSLEAPSSVLPEADEGNQVSPLSVKTQ</sequence>
<evidence type="ECO:0000256" key="2">
    <source>
        <dbReference type="SAM" id="SignalP"/>
    </source>
</evidence>
<proteinExistence type="predicted"/>
<name>A0A2J7QZQ4_9NEOP</name>
<dbReference type="FunCoup" id="A0A2J7QZQ4">
    <property type="interactions" value="106"/>
</dbReference>
<dbReference type="InParanoid" id="A0A2J7QZQ4"/>
<feature type="chain" id="PRO_5014332277" description="Paramyosin" evidence="2">
    <location>
        <begin position="17"/>
        <end position="555"/>
    </location>
</feature>
<gene>
    <name evidence="3" type="ORF">B7P43_G01160</name>
</gene>
<protein>
    <recommendedName>
        <fullName evidence="5">Paramyosin</fullName>
    </recommendedName>
</protein>
<comment type="caution">
    <text evidence="3">The sequence shown here is derived from an EMBL/GenBank/DDBJ whole genome shotgun (WGS) entry which is preliminary data.</text>
</comment>
<feature type="signal peptide" evidence="2">
    <location>
        <begin position="1"/>
        <end position="16"/>
    </location>
</feature>
<keyword evidence="2" id="KW-0732">Signal</keyword>
<dbReference type="PANTHER" id="PTHR39960:SF1">
    <property type="entry name" value="LD34147P"/>
    <property type="match status" value="1"/>
</dbReference>
<dbReference type="OrthoDB" id="8190635at2759"/>
<dbReference type="AlphaFoldDB" id="A0A2J7QZQ4"/>
<keyword evidence="1" id="KW-0175">Coiled coil</keyword>
<organism evidence="3 4">
    <name type="scientific">Cryptotermes secundus</name>
    <dbReference type="NCBI Taxonomy" id="105785"/>
    <lineage>
        <taxon>Eukaryota</taxon>
        <taxon>Metazoa</taxon>
        <taxon>Ecdysozoa</taxon>
        <taxon>Arthropoda</taxon>
        <taxon>Hexapoda</taxon>
        <taxon>Insecta</taxon>
        <taxon>Pterygota</taxon>
        <taxon>Neoptera</taxon>
        <taxon>Polyneoptera</taxon>
        <taxon>Dictyoptera</taxon>
        <taxon>Blattodea</taxon>
        <taxon>Blattoidea</taxon>
        <taxon>Termitoidae</taxon>
        <taxon>Kalotermitidae</taxon>
        <taxon>Cryptotermitinae</taxon>
        <taxon>Cryptotermes</taxon>
    </lineage>
</organism>
<dbReference type="GO" id="GO:0005886">
    <property type="term" value="C:plasma membrane"/>
    <property type="evidence" value="ECO:0007669"/>
    <property type="project" value="TreeGrafter"/>
</dbReference>
<dbReference type="PANTHER" id="PTHR39960">
    <property type="entry name" value="LD34147P"/>
    <property type="match status" value="1"/>
</dbReference>
<keyword evidence="4" id="KW-1185">Reference proteome</keyword>
<reference evidence="3 4" key="1">
    <citation type="submission" date="2017-12" db="EMBL/GenBank/DDBJ databases">
        <title>Hemimetabolous genomes reveal molecular basis of termite eusociality.</title>
        <authorList>
            <person name="Harrison M.C."/>
            <person name="Jongepier E."/>
            <person name="Robertson H.M."/>
            <person name="Arning N."/>
            <person name="Bitard-Feildel T."/>
            <person name="Chao H."/>
            <person name="Childers C.P."/>
            <person name="Dinh H."/>
            <person name="Doddapaneni H."/>
            <person name="Dugan S."/>
            <person name="Gowin J."/>
            <person name="Greiner C."/>
            <person name="Han Y."/>
            <person name="Hu H."/>
            <person name="Hughes D.S.T."/>
            <person name="Huylmans A.-K."/>
            <person name="Kemena C."/>
            <person name="Kremer L.P.M."/>
            <person name="Lee S.L."/>
            <person name="Lopez-Ezquerra A."/>
            <person name="Mallet L."/>
            <person name="Monroy-Kuhn J.M."/>
            <person name="Moser A."/>
            <person name="Murali S.C."/>
            <person name="Muzny D.M."/>
            <person name="Otani S."/>
            <person name="Piulachs M.-D."/>
            <person name="Poelchau M."/>
            <person name="Qu J."/>
            <person name="Schaub F."/>
            <person name="Wada-Katsumata A."/>
            <person name="Worley K.C."/>
            <person name="Xie Q."/>
            <person name="Ylla G."/>
            <person name="Poulsen M."/>
            <person name="Gibbs R.A."/>
            <person name="Schal C."/>
            <person name="Richards S."/>
            <person name="Belles X."/>
            <person name="Korb J."/>
            <person name="Bornberg-Bauer E."/>
        </authorList>
    </citation>
    <scope>NUCLEOTIDE SEQUENCE [LARGE SCALE GENOMIC DNA]</scope>
    <source>
        <tissue evidence="3">Whole body</tissue>
    </source>
</reference>